<dbReference type="InterPro" id="IPR005302">
    <property type="entry name" value="MoCF_Sase_C"/>
</dbReference>
<dbReference type="GO" id="GO:0003824">
    <property type="term" value="F:catalytic activity"/>
    <property type="evidence" value="ECO:0007669"/>
    <property type="project" value="InterPro"/>
</dbReference>
<dbReference type="PROSITE" id="PS51340">
    <property type="entry name" value="MOSC"/>
    <property type="match status" value="1"/>
</dbReference>
<dbReference type="EMBL" id="JAPQKH010000007">
    <property type="protein sequence ID" value="KAJ5088390.1"/>
    <property type="molecule type" value="Genomic_DNA"/>
</dbReference>
<dbReference type="PANTHER" id="PTHR14237:SF19">
    <property type="entry name" value="MITOCHONDRIAL AMIDOXIME REDUCING COMPONENT 1"/>
    <property type="match status" value="1"/>
</dbReference>
<dbReference type="SUPFAM" id="SSF141673">
    <property type="entry name" value="MOSC N-terminal domain-like"/>
    <property type="match status" value="1"/>
</dbReference>
<dbReference type="Proteomes" id="UP001149165">
    <property type="component" value="Unassembled WGS sequence"/>
</dbReference>
<evidence type="ECO:0000313" key="3">
    <source>
        <dbReference type="Proteomes" id="UP001149165"/>
    </source>
</evidence>
<proteinExistence type="predicted"/>
<reference evidence="2" key="1">
    <citation type="submission" date="2022-11" db="EMBL/GenBank/DDBJ databases">
        <authorList>
            <person name="Petersen C."/>
        </authorList>
    </citation>
    <scope>NUCLEOTIDE SEQUENCE</scope>
    <source>
        <strain evidence="2">IBT 30069</strain>
    </source>
</reference>
<dbReference type="InterPro" id="IPR011037">
    <property type="entry name" value="Pyrv_Knase-like_insert_dom_sf"/>
</dbReference>
<organism evidence="2 3">
    <name type="scientific">Penicillium angulare</name>
    <dbReference type="NCBI Taxonomy" id="116970"/>
    <lineage>
        <taxon>Eukaryota</taxon>
        <taxon>Fungi</taxon>
        <taxon>Dikarya</taxon>
        <taxon>Ascomycota</taxon>
        <taxon>Pezizomycotina</taxon>
        <taxon>Eurotiomycetes</taxon>
        <taxon>Eurotiomycetidae</taxon>
        <taxon>Eurotiales</taxon>
        <taxon>Aspergillaceae</taxon>
        <taxon>Penicillium</taxon>
    </lineage>
</organism>
<name>A0A9W9EV29_9EURO</name>
<protein>
    <submittedName>
        <fullName evidence="2">Molybdenum cofactor sulfurase C-terminal</fullName>
    </submittedName>
</protein>
<dbReference type="PANTHER" id="PTHR14237">
    <property type="entry name" value="MOLYBDOPTERIN COFACTOR SULFURASE MOSC"/>
    <property type="match status" value="1"/>
</dbReference>
<feature type="domain" description="MOSC" evidence="1">
    <location>
        <begin position="209"/>
        <end position="374"/>
    </location>
</feature>
<keyword evidence="3" id="KW-1185">Reference proteome</keyword>
<gene>
    <name evidence="2" type="ORF">N7456_012006</name>
</gene>
<dbReference type="Pfam" id="PF03473">
    <property type="entry name" value="MOSC"/>
    <property type="match status" value="1"/>
</dbReference>
<dbReference type="InterPro" id="IPR005303">
    <property type="entry name" value="MOCOS_middle"/>
</dbReference>
<evidence type="ECO:0000313" key="2">
    <source>
        <dbReference type="EMBL" id="KAJ5088390.1"/>
    </source>
</evidence>
<dbReference type="OrthoDB" id="17255at2759"/>
<dbReference type="Pfam" id="PF03476">
    <property type="entry name" value="MOSC_N"/>
    <property type="match status" value="1"/>
</dbReference>
<dbReference type="AlphaFoldDB" id="A0A9W9EV29"/>
<evidence type="ECO:0000259" key="1">
    <source>
        <dbReference type="PROSITE" id="PS51340"/>
    </source>
</evidence>
<dbReference type="SUPFAM" id="SSF50800">
    <property type="entry name" value="PK beta-barrel domain-like"/>
    <property type="match status" value="1"/>
</dbReference>
<dbReference type="GO" id="GO:0030170">
    <property type="term" value="F:pyridoxal phosphate binding"/>
    <property type="evidence" value="ECO:0007669"/>
    <property type="project" value="InterPro"/>
</dbReference>
<accession>A0A9W9EV29</accession>
<dbReference type="GO" id="GO:0030151">
    <property type="term" value="F:molybdenum ion binding"/>
    <property type="evidence" value="ECO:0007669"/>
    <property type="project" value="InterPro"/>
</dbReference>
<reference evidence="2" key="2">
    <citation type="journal article" date="2023" name="IMA Fungus">
        <title>Comparative genomic study of the Penicillium genus elucidates a diverse pangenome and 15 lateral gene transfer events.</title>
        <authorList>
            <person name="Petersen C."/>
            <person name="Sorensen T."/>
            <person name="Nielsen M.R."/>
            <person name="Sondergaard T.E."/>
            <person name="Sorensen J.L."/>
            <person name="Fitzpatrick D.A."/>
            <person name="Frisvad J.C."/>
            <person name="Nielsen K.L."/>
        </authorList>
    </citation>
    <scope>NUCLEOTIDE SEQUENCE</scope>
    <source>
        <strain evidence="2">IBT 30069</strain>
    </source>
</reference>
<sequence>MIEGTSTAPLLLLGLVLLLPVLLLPQLKGWIRKSSPPANRLLDLRFWRWHPKQSTEIISLRMYPIKSCRGFEVQRATVKEHGLELDRRWMLIDASKNEFVTIRQTPKMTLIGTALSPDGNDLIISIPRQGLEPAETVGASSDPQSDATTNTIRIPAFPTRKWLQDNTSVADVKIWGHDTDGYIYGDEINAAFSSFLGYPVALVYKGPKPRVVQGNGSPERVGRVQSINFPDEFPVLVASDASLNELNTRLLDRGADPITIERFRPNIIVRGEKPWSEDLWKLVRIKAIPSTDSSDDDLQEDQAPLLMDIVTRCGRCQVPNVDPDSAVKNKKQPWDTLMSFRRVDAGLKYKPCFGMMGMPRKEGIVEVGMRFEVLEETTEHRYIM</sequence>
<comment type="caution">
    <text evidence="2">The sequence shown here is derived from an EMBL/GenBank/DDBJ whole genome shotgun (WGS) entry which is preliminary data.</text>
</comment>